<evidence type="ECO:0000313" key="4">
    <source>
        <dbReference type="EMBL" id="MQL53128.1"/>
    </source>
</evidence>
<dbReference type="RefSeq" id="WP_152947582.1">
    <property type="nucleotide sequence ID" value="NZ_WHYR01000039.1"/>
</dbReference>
<gene>
    <name evidence="4" type="ORF">GFC01_12855</name>
</gene>
<dbReference type="OrthoDB" id="9815264at2"/>
<dbReference type="SUPFAM" id="SSF52016">
    <property type="entry name" value="LeuD/IlvD-like"/>
    <property type="match status" value="1"/>
</dbReference>
<evidence type="ECO:0000259" key="3">
    <source>
        <dbReference type="Pfam" id="PF01989"/>
    </source>
</evidence>
<sequence length="139" mass="15096">MSIKIKGRPISKGYAEGTALVCREPIGFNFGVNVHNGIITEYNHELQNKSIKDKILIFPHGKGSTGGSYVVYQLARYKTGPRAIINLNTEVIIAIGAIMGGIPVVDNLEVNPFDVISDGDYVKVDAVNGIVEVIKRNEV</sequence>
<dbReference type="Proteomes" id="UP000441717">
    <property type="component" value="Unassembled WGS sequence"/>
</dbReference>
<dbReference type="InterPro" id="IPR002840">
    <property type="entry name" value="PMDh-S-like_dom"/>
</dbReference>
<dbReference type="Gene3D" id="3.50.30.10">
    <property type="entry name" value="Phosphohistidine domain"/>
    <property type="match status" value="1"/>
</dbReference>
<dbReference type="Pfam" id="PF01989">
    <property type="entry name" value="AcnX_swivel_put"/>
    <property type="match status" value="1"/>
</dbReference>
<dbReference type="PANTHER" id="PTHR36577">
    <property type="entry name" value="DUF521 DOMAIN PROTEIN (AFU_ORTHOLOGUE AFUA_6G00490)"/>
    <property type="match status" value="1"/>
</dbReference>
<dbReference type="HAMAP" id="MF_00078">
    <property type="entry name" value="PMDh_S"/>
    <property type="match status" value="1"/>
</dbReference>
<dbReference type="GO" id="GO:0008299">
    <property type="term" value="P:isoprenoid biosynthetic process"/>
    <property type="evidence" value="ECO:0007669"/>
    <property type="project" value="UniProtKB-KW"/>
</dbReference>
<dbReference type="InterPro" id="IPR012016">
    <property type="entry name" value="PMDh-S-like"/>
</dbReference>
<accession>A0A6N7IVG4</accession>
<evidence type="ECO:0000256" key="1">
    <source>
        <dbReference type="ARBA" id="ARBA00023229"/>
    </source>
</evidence>
<feature type="domain" description="Phosphomevalonate dehydratase small subunit-like" evidence="3">
    <location>
        <begin position="28"/>
        <end position="105"/>
    </location>
</feature>
<dbReference type="EMBL" id="WHYR01000039">
    <property type="protein sequence ID" value="MQL53128.1"/>
    <property type="molecule type" value="Genomic_DNA"/>
</dbReference>
<dbReference type="AlphaFoldDB" id="A0A6N7IVG4"/>
<comment type="caution">
    <text evidence="4">The sequence shown here is derived from an EMBL/GenBank/DDBJ whole genome shotgun (WGS) entry which is preliminary data.</text>
</comment>
<keyword evidence="5" id="KW-1185">Reference proteome</keyword>
<dbReference type="CDD" id="cd01356">
    <property type="entry name" value="AcnX_swivel"/>
    <property type="match status" value="1"/>
</dbReference>
<name>A0A6N7IVG4_9FIRM</name>
<reference evidence="4 5" key="1">
    <citation type="submission" date="2019-10" db="EMBL/GenBank/DDBJ databases">
        <title>Comparative genomics of sulfur disproportionating microorganisms.</title>
        <authorList>
            <person name="Ward L.M."/>
            <person name="Bertran E."/>
            <person name="Johnston D."/>
        </authorList>
    </citation>
    <scope>NUCLEOTIDE SEQUENCE [LARGE SCALE GENOMIC DNA]</scope>
    <source>
        <strain evidence="4 5">DSM 14055</strain>
    </source>
</reference>
<organism evidence="4 5">
    <name type="scientific">Desulfofundulus thermobenzoicus</name>
    <dbReference type="NCBI Taxonomy" id="29376"/>
    <lineage>
        <taxon>Bacteria</taxon>
        <taxon>Bacillati</taxon>
        <taxon>Bacillota</taxon>
        <taxon>Clostridia</taxon>
        <taxon>Eubacteriales</taxon>
        <taxon>Peptococcaceae</taxon>
        <taxon>Desulfofundulus</taxon>
    </lineage>
</organism>
<keyword evidence="1" id="KW-0414">Isoprene biosynthesis</keyword>
<proteinExistence type="inferred from homology"/>
<evidence type="ECO:0000313" key="5">
    <source>
        <dbReference type="Proteomes" id="UP000441717"/>
    </source>
</evidence>
<dbReference type="PIRSF" id="PIRSF004966">
    <property type="entry name" value="UCP004966"/>
    <property type="match status" value="1"/>
</dbReference>
<keyword evidence="2" id="KW-0456">Lyase</keyword>
<protein>
    <submittedName>
        <fullName evidence="4">DUF126 domain-containing protein</fullName>
    </submittedName>
</protein>
<evidence type="ECO:0000256" key="2">
    <source>
        <dbReference type="ARBA" id="ARBA00023239"/>
    </source>
</evidence>
<dbReference type="InterPro" id="IPR020794">
    <property type="entry name" value="PMDh_S"/>
</dbReference>
<dbReference type="GO" id="GO:0016829">
    <property type="term" value="F:lyase activity"/>
    <property type="evidence" value="ECO:0007669"/>
    <property type="project" value="UniProtKB-KW"/>
</dbReference>
<dbReference type="PANTHER" id="PTHR36577:SF3">
    <property type="entry name" value="DUF521 DOMAIN PROTEIN (AFU_ORTHOLOGUE AFUA_6G00490)"/>
    <property type="match status" value="1"/>
</dbReference>